<proteinExistence type="predicted"/>
<evidence type="ECO:0000313" key="2">
    <source>
        <dbReference type="EMBL" id="EEG54656.1"/>
    </source>
</evidence>
<gene>
    <name evidence="2" type="ORF">CLOSTASPAR_03273</name>
</gene>
<name>C0D1Y4_9FIRM</name>
<dbReference type="AlphaFoldDB" id="C0D1Y4"/>
<keyword evidence="3" id="KW-1185">Reference proteome</keyword>
<reference evidence="2 3" key="1">
    <citation type="submission" date="2009-02" db="EMBL/GenBank/DDBJ databases">
        <title>Draft genome sequence of Clostridium asparagiforme (DSM 15981).</title>
        <authorList>
            <person name="Sudarsanam P."/>
            <person name="Ley R."/>
            <person name="Guruge J."/>
            <person name="Turnbaugh P.J."/>
            <person name="Mahowald M."/>
            <person name="Liep D."/>
            <person name="Gordon J."/>
        </authorList>
    </citation>
    <scope>NUCLEOTIDE SEQUENCE [LARGE SCALE GENOMIC DNA]</scope>
    <source>
        <strain evidence="2 3">DSM 15981</strain>
    </source>
</reference>
<organism evidence="2 3">
    <name type="scientific">[Clostridium] asparagiforme DSM 15981</name>
    <dbReference type="NCBI Taxonomy" id="518636"/>
    <lineage>
        <taxon>Bacteria</taxon>
        <taxon>Bacillati</taxon>
        <taxon>Bacillota</taxon>
        <taxon>Clostridia</taxon>
        <taxon>Lachnospirales</taxon>
        <taxon>Lachnospiraceae</taxon>
        <taxon>Enterocloster</taxon>
    </lineage>
</organism>
<comment type="caution">
    <text evidence="2">The sequence shown here is derived from an EMBL/GenBank/DDBJ whole genome shotgun (WGS) entry which is preliminary data.</text>
</comment>
<evidence type="ECO:0000313" key="3">
    <source>
        <dbReference type="Proteomes" id="UP000004756"/>
    </source>
</evidence>
<dbReference type="Proteomes" id="UP000004756">
    <property type="component" value="Unassembled WGS sequence"/>
</dbReference>
<protein>
    <submittedName>
        <fullName evidence="2">Uncharacterized protein</fullName>
    </submittedName>
</protein>
<feature type="region of interest" description="Disordered" evidence="1">
    <location>
        <begin position="1"/>
        <end position="22"/>
    </location>
</feature>
<sequence length="57" mass="6741">MWLRIRDPDPDEFQNNRPPAAPAGLINSVRRMMREMPLSKKASPVFFRVLRINLPFF</sequence>
<dbReference type="HOGENOM" id="CLU_2988400_0_0_9"/>
<evidence type="ECO:0000256" key="1">
    <source>
        <dbReference type="SAM" id="MobiDB-lite"/>
    </source>
</evidence>
<accession>C0D1Y4</accession>
<dbReference type="EMBL" id="ACCJ01000247">
    <property type="protein sequence ID" value="EEG54656.1"/>
    <property type="molecule type" value="Genomic_DNA"/>
</dbReference>